<dbReference type="AlphaFoldDB" id="E9H4S7"/>
<dbReference type="Gene3D" id="3.30.230.130">
    <property type="entry name" value="Cullin, Chain C, Domain 2"/>
    <property type="match status" value="1"/>
</dbReference>
<evidence type="ECO:0000256" key="9">
    <source>
        <dbReference type="PROSITE-ProRule" id="PRU00330"/>
    </source>
</evidence>
<evidence type="ECO:0000256" key="6">
    <source>
        <dbReference type="ARBA" id="ARBA00022843"/>
    </source>
</evidence>
<dbReference type="InterPro" id="IPR045093">
    <property type="entry name" value="Cullin"/>
</dbReference>
<evidence type="ECO:0000256" key="3">
    <source>
        <dbReference type="ARBA" id="ARBA00006019"/>
    </source>
</evidence>
<dbReference type="Gene3D" id="1.10.10.10">
    <property type="entry name" value="Winged helix-like DNA-binding domain superfamily/Winged helix DNA-binding domain"/>
    <property type="match status" value="1"/>
</dbReference>
<evidence type="ECO:0000256" key="1">
    <source>
        <dbReference type="ARBA" id="ARBA00004123"/>
    </source>
</evidence>
<keyword evidence="4" id="KW-1017">Isopeptide bond</keyword>
<dbReference type="Pfam" id="PF00888">
    <property type="entry name" value="Cullin"/>
    <property type="match status" value="1"/>
</dbReference>
<organism evidence="12 13">
    <name type="scientific">Daphnia pulex</name>
    <name type="common">Water flea</name>
    <dbReference type="NCBI Taxonomy" id="6669"/>
    <lineage>
        <taxon>Eukaryota</taxon>
        <taxon>Metazoa</taxon>
        <taxon>Ecdysozoa</taxon>
        <taxon>Arthropoda</taxon>
        <taxon>Crustacea</taxon>
        <taxon>Branchiopoda</taxon>
        <taxon>Diplostraca</taxon>
        <taxon>Cladocera</taxon>
        <taxon>Anomopoda</taxon>
        <taxon>Daphniidae</taxon>
        <taxon>Daphnia</taxon>
    </lineage>
</organism>
<dbReference type="SMART" id="SM00182">
    <property type="entry name" value="CULLIN"/>
    <property type="match status" value="1"/>
</dbReference>
<dbReference type="InParanoid" id="E9H4S7"/>
<dbReference type="GO" id="GO:0031462">
    <property type="term" value="C:Cul2-RING ubiquitin ligase complex"/>
    <property type="evidence" value="ECO:0000318"/>
    <property type="project" value="GO_Central"/>
</dbReference>
<dbReference type="PROSITE" id="PS50069">
    <property type="entry name" value="CULLIN_2"/>
    <property type="match status" value="1"/>
</dbReference>
<dbReference type="KEGG" id="dpx:DAPPUDRAFT_58155"/>
<comment type="subcellular location">
    <subcellularLocation>
        <location evidence="1">Nucleus</location>
    </subcellularLocation>
</comment>
<dbReference type="InterPro" id="IPR016158">
    <property type="entry name" value="Cullin_homology"/>
</dbReference>
<dbReference type="HOGENOM" id="CLU_004747_6_2_1"/>
<gene>
    <name evidence="12" type="ORF">DAPPUDRAFT_58155</name>
</gene>
<dbReference type="FunFam" id="3.30.230.130:FF:000003">
    <property type="entry name" value="Cullin 2"/>
    <property type="match status" value="1"/>
</dbReference>
<dbReference type="GO" id="GO:0019005">
    <property type="term" value="C:SCF ubiquitin ligase complex"/>
    <property type="evidence" value="ECO:0000318"/>
    <property type="project" value="GO_Central"/>
</dbReference>
<dbReference type="FunFam" id="1.10.10.10:FF:000014">
    <property type="entry name" value="Cullin 1"/>
    <property type="match status" value="1"/>
</dbReference>
<dbReference type="eggNOG" id="KOG2284">
    <property type="taxonomic scope" value="Eukaryota"/>
</dbReference>
<keyword evidence="5" id="KW-0833">Ubl conjugation pathway</keyword>
<name>E9H4S7_DAPPU</name>
<dbReference type="SUPFAM" id="SSF75632">
    <property type="entry name" value="Cullin homology domain"/>
    <property type="match status" value="1"/>
</dbReference>
<dbReference type="GO" id="GO:0005634">
    <property type="term" value="C:nucleus"/>
    <property type="evidence" value="ECO:0007669"/>
    <property type="project" value="UniProtKB-SubCell"/>
</dbReference>
<dbReference type="Proteomes" id="UP000000305">
    <property type="component" value="Unassembled WGS sequence"/>
</dbReference>
<accession>E9H4S7</accession>
<dbReference type="InterPro" id="IPR036390">
    <property type="entry name" value="WH_DNA-bd_sf"/>
</dbReference>
<evidence type="ECO:0000313" key="12">
    <source>
        <dbReference type="EMBL" id="EFX73201.1"/>
    </source>
</evidence>
<dbReference type="PhylomeDB" id="E9H4S7"/>
<dbReference type="InterPro" id="IPR036388">
    <property type="entry name" value="WH-like_DNA-bd_sf"/>
</dbReference>
<dbReference type="PANTHER" id="PTHR11932">
    <property type="entry name" value="CULLIN"/>
    <property type="match status" value="1"/>
</dbReference>
<keyword evidence="13" id="KW-1185">Reference proteome</keyword>
<keyword evidence="7" id="KW-0539">Nucleus</keyword>
<dbReference type="InterPro" id="IPR059120">
    <property type="entry name" value="Cullin-like_AB"/>
</dbReference>
<dbReference type="OMA" id="XVISQSR"/>
<comment type="pathway">
    <text evidence="2">Protein modification; protein ubiquitination.</text>
</comment>
<dbReference type="FunFam" id="1.20.1310.10:FF:000012">
    <property type="entry name" value="Cullin 2"/>
    <property type="match status" value="1"/>
</dbReference>
<dbReference type="Pfam" id="PF26557">
    <property type="entry name" value="Cullin_AB"/>
    <property type="match status" value="1"/>
</dbReference>
<dbReference type="InterPro" id="IPR036317">
    <property type="entry name" value="Cullin_homology_sf"/>
</dbReference>
<comment type="similarity">
    <text evidence="3 9 10">Belongs to the cullin family.</text>
</comment>
<dbReference type="Pfam" id="PF10557">
    <property type="entry name" value="Cullin_Nedd8"/>
    <property type="match status" value="1"/>
</dbReference>
<evidence type="ECO:0000256" key="7">
    <source>
        <dbReference type="ARBA" id="ARBA00023242"/>
    </source>
</evidence>
<protein>
    <recommendedName>
        <fullName evidence="8">Cullin-2</fullName>
    </recommendedName>
</protein>
<dbReference type="FunCoup" id="E9H4S7">
    <property type="interactions" value="1546"/>
</dbReference>
<sequence>LVKEKEYRKMRLHQEVFERPFLEATREYFRQEASRLLQECTISLYMEKVLQRRDEEDLRSRKFLHASSYSKVRSEFEKIMIADYLAAIHNQCPTMVEQNQYEDLRNAYELLKSIPGSLTVLVSLFKEHIKQEGLQTVTNLSGDRIFVQFVEGMFSFHSKYKEIIKTVFSNDQLFSSALDRACAEVVNHPLNTGQDSKSHPELLARYCDSILKKATKACGTSTKSTEVDDKLTQCITVFKYIDDKDVFQNFYSLLLATRLIHQRSRSMDAEEAMINRLKLACGFEFTNKLHQMLTDMSVSSDLNNKFNLLNKDRIELGLDFSINVLKTGAWPRQVCPTDFAVPQELEKSIQEFEDFYSLQFNGRKLTWLYHLSCGELKLKFKEKCYFITMGTFQMAMLLAFQKTDSLTCGELMEATKLNSDQFKKTVQSLVNAKLLAVTGDNVEVFPASTVISLNMDYSNKRTKFRINNSAKKEQTVQETEMTHSFVNVDRKHDLQATIVRIMKARKTLKHTDLIREVLSLTKDRFVPSVSMIKTNIEILIAKEYLERTSNSMAEYSYVA</sequence>
<evidence type="ECO:0000256" key="5">
    <source>
        <dbReference type="ARBA" id="ARBA00022786"/>
    </source>
</evidence>
<dbReference type="EMBL" id="GL732592">
    <property type="protein sequence ID" value="EFX73201.1"/>
    <property type="molecule type" value="Genomic_DNA"/>
</dbReference>
<dbReference type="GO" id="GO:0031146">
    <property type="term" value="P:SCF-dependent proteasomal ubiquitin-dependent protein catabolic process"/>
    <property type="evidence" value="ECO:0000318"/>
    <property type="project" value="GO_Central"/>
</dbReference>
<dbReference type="InterPro" id="IPR019559">
    <property type="entry name" value="Cullin_neddylation_domain"/>
</dbReference>
<dbReference type="OrthoDB" id="27073at2759"/>
<feature type="domain" description="Cullin family profile" evidence="11">
    <location>
        <begin position="198"/>
        <end position="430"/>
    </location>
</feature>
<evidence type="ECO:0000256" key="2">
    <source>
        <dbReference type="ARBA" id="ARBA00004906"/>
    </source>
</evidence>
<dbReference type="Gene3D" id="1.20.1310.10">
    <property type="entry name" value="Cullin Repeats"/>
    <property type="match status" value="3"/>
</dbReference>
<evidence type="ECO:0000256" key="10">
    <source>
        <dbReference type="RuleBase" id="RU003829"/>
    </source>
</evidence>
<dbReference type="FunFam" id="1.20.1310.10:FF:000022">
    <property type="entry name" value="Cullin-2 isoform 2"/>
    <property type="match status" value="1"/>
</dbReference>
<dbReference type="SUPFAM" id="SSF46785">
    <property type="entry name" value="Winged helix' DNA-binding domain"/>
    <property type="match status" value="1"/>
</dbReference>
<reference evidence="12 13" key="1">
    <citation type="journal article" date="2011" name="Science">
        <title>The ecoresponsive genome of Daphnia pulex.</title>
        <authorList>
            <person name="Colbourne J.K."/>
            <person name="Pfrender M.E."/>
            <person name="Gilbert D."/>
            <person name="Thomas W.K."/>
            <person name="Tucker A."/>
            <person name="Oakley T.H."/>
            <person name="Tokishita S."/>
            <person name="Aerts A."/>
            <person name="Arnold G.J."/>
            <person name="Basu M.K."/>
            <person name="Bauer D.J."/>
            <person name="Caceres C.E."/>
            <person name="Carmel L."/>
            <person name="Casola C."/>
            <person name="Choi J.H."/>
            <person name="Detter J.C."/>
            <person name="Dong Q."/>
            <person name="Dusheyko S."/>
            <person name="Eads B.D."/>
            <person name="Frohlich T."/>
            <person name="Geiler-Samerotte K.A."/>
            <person name="Gerlach D."/>
            <person name="Hatcher P."/>
            <person name="Jogdeo S."/>
            <person name="Krijgsveld J."/>
            <person name="Kriventseva E.V."/>
            <person name="Kultz D."/>
            <person name="Laforsch C."/>
            <person name="Lindquist E."/>
            <person name="Lopez J."/>
            <person name="Manak J.R."/>
            <person name="Muller J."/>
            <person name="Pangilinan J."/>
            <person name="Patwardhan R.P."/>
            <person name="Pitluck S."/>
            <person name="Pritham E.J."/>
            <person name="Rechtsteiner A."/>
            <person name="Rho M."/>
            <person name="Rogozin I.B."/>
            <person name="Sakarya O."/>
            <person name="Salamov A."/>
            <person name="Schaack S."/>
            <person name="Shapiro H."/>
            <person name="Shiga Y."/>
            <person name="Skalitzky C."/>
            <person name="Smith Z."/>
            <person name="Souvorov A."/>
            <person name="Sung W."/>
            <person name="Tang Z."/>
            <person name="Tsuchiya D."/>
            <person name="Tu H."/>
            <person name="Vos H."/>
            <person name="Wang M."/>
            <person name="Wolf Y.I."/>
            <person name="Yamagata H."/>
            <person name="Yamada T."/>
            <person name="Ye Y."/>
            <person name="Shaw J.R."/>
            <person name="Andrews J."/>
            <person name="Crease T.J."/>
            <person name="Tang H."/>
            <person name="Lucas S.M."/>
            <person name="Robertson H.M."/>
            <person name="Bork P."/>
            <person name="Koonin E.V."/>
            <person name="Zdobnov E.M."/>
            <person name="Grigoriev I.V."/>
            <person name="Lynch M."/>
            <person name="Boore J.L."/>
        </authorList>
    </citation>
    <scope>NUCLEOTIDE SEQUENCE [LARGE SCALE GENOMIC DNA]</scope>
</reference>
<dbReference type="STRING" id="6669.E9H4S7"/>
<dbReference type="GO" id="GO:0030674">
    <property type="term" value="F:protein-macromolecule adaptor activity"/>
    <property type="evidence" value="ECO:0000318"/>
    <property type="project" value="GO_Central"/>
</dbReference>
<evidence type="ECO:0000256" key="8">
    <source>
        <dbReference type="ARBA" id="ARBA00069610"/>
    </source>
</evidence>
<evidence type="ECO:0000256" key="4">
    <source>
        <dbReference type="ARBA" id="ARBA00022499"/>
    </source>
</evidence>
<dbReference type="InterPro" id="IPR001373">
    <property type="entry name" value="Cullin_N"/>
</dbReference>
<dbReference type="SMART" id="SM00884">
    <property type="entry name" value="Cullin_Nedd8"/>
    <property type="match status" value="1"/>
</dbReference>
<evidence type="ECO:0000259" key="11">
    <source>
        <dbReference type="PROSITE" id="PS50069"/>
    </source>
</evidence>
<keyword evidence="6" id="KW-0832">Ubl conjugation</keyword>
<dbReference type="InterPro" id="IPR016159">
    <property type="entry name" value="Cullin_repeat-like_dom_sf"/>
</dbReference>
<proteinExistence type="inferred from homology"/>
<evidence type="ECO:0000313" key="13">
    <source>
        <dbReference type="Proteomes" id="UP000000305"/>
    </source>
</evidence>
<dbReference type="GO" id="GO:0031625">
    <property type="term" value="F:ubiquitin protein ligase binding"/>
    <property type="evidence" value="ECO:0000318"/>
    <property type="project" value="GO_Central"/>
</dbReference>
<dbReference type="SUPFAM" id="SSF74788">
    <property type="entry name" value="Cullin repeat-like"/>
    <property type="match status" value="1"/>
</dbReference>
<feature type="non-terminal residue" evidence="12">
    <location>
        <position position="1"/>
    </location>
</feature>
<dbReference type="GO" id="GO:0016567">
    <property type="term" value="P:protein ubiquitination"/>
    <property type="evidence" value="ECO:0000318"/>
    <property type="project" value="GO_Central"/>
</dbReference>